<protein>
    <submittedName>
        <fullName evidence="7">TetR family transcriptional regulator</fullName>
    </submittedName>
</protein>
<keyword evidence="3" id="KW-0804">Transcription</keyword>
<feature type="DNA-binding region" description="H-T-H motif" evidence="4">
    <location>
        <begin position="62"/>
        <end position="81"/>
    </location>
</feature>
<dbReference type="SUPFAM" id="SSF48498">
    <property type="entry name" value="Tetracyclin repressor-like, C-terminal domain"/>
    <property type="match status" value="1"/>
</dbReference>
<dbReference type="PROSITE" id="PS50977">
    <property type="entry name" value="HTH_TETR_2"/>
    <property type="match status" value="1"/>
</dbReference>
<dbReference type="InterPro" id="IPR009057">
    <property type="entry name" value="Homeodomain-like_sf"/>
</dbReference>
<evidence type="ECO:0000256" key="4">
    <source>
        <dbReference type="PROSITE-ProRule" id="PRU00335"/>
    </source>
</evidence>
<evidence type="ECO:0000256" key="2">
    <source>
        <dbReference type="ARBA" id="ARBA00023125"/>
    </source>
</evidence>
<accession>A0A4Y3KBL2</accession>
<evidence type="ECO:0000313" key="7">
    <source>
        <dbReference type="EMBL" id="GEA80230.1"/>
    </source>
</evidence>
<dbReference type="Pfam" id="PF00440">
    <property type="entry name" value="TetR_N"/>
    <property type="match status" value="1"/>
</dbReference>
<feature type="region of interest" description="Disordered" evidence="5">
    <location>
        <begin position="1"/>
        <end position="39"/>
    </location>
</feature>
<dbReference type="PRINTS" id="PR00455">
    <property type="entry name" value="HTHTETR"/>
</dbReference>
<proteinExistence type="predicted"/>
<keyword evidence="1" id="KW-0805">Transcription regulation</keyword>
<keyword evidence="2 4" id="KW-0238">DNA-binding</keyword>
<dbReference type="AlphaFoldDB" id="A0A4Y3KBL2"/>
<dbReference type="SUPFAM" id="SSF46689">
    <property type="entry name" value="Homeodomain-like"/>
    <property type="match status" value="1"/>
</dbReference>
<dbReference type="InterPro" id="IPR036271">
    <property type="entry name" value="Tet_transcr_reg_TetR-rel_C_sf"/>
</dbReference>
<feature type="domain" description="HTH tetR-type" evidence="6">
    <location>
        <begin position="40"/>
        <end position="99"/>
    </location>
</feature>
<dbReference type="EMBL" id="BJLP01000007">
    <property type="protein sequence ID" value="GEA80230.1"/>
    <property type="molecule type" value="Genomic_DNA"/>
</dbReference>
<sequence>MYPLAGYPERMDRTPARTPTPAHGTTHATAHPAPLRRDAERNRERIIRAACELYAEHGLGVGFNEVAHRAGVGVGTVYRRFADRRELLEAALAAPLHELYAVAREAAATPRAWDGLVLLVGRVTDLLVDNIGLRDAALGGYEDLVPEVTGGIEELTRDLFRRAREQGDLRDGATEQDVVVVLWMVTELAKHAVDTRPDAYRRYTTALLDGLRASPGRPPLPDPLLEQDVAAISRRWADSSARSRARPA</sequence>
<comment type="caution">
    <text evidence="7">The sequence shown here is derived from an EMBL/GenBank/DDBJ whole genome shotgun (WGS) entry which is preliminary data.</text>
</comment>
<dbReference type="InterPro" id="IPR050109">
    <property type="entry name" value="HTH-type_TetR-like_transc_reg"/>
</dbReference>
<evidence type="ECO:0000256" key="3">
    <source>
        <dbReference type="ARBA" id="ARBA00023163"/>
    </source>
</evidence>
<dbReference type="GO" id="GO:0003700">
    <property type="term" value="F:DNA-binding transcription factor activity"/>
    <property type="evidence" value="ECO:0007669"/>
    <property type="project" value="TreeGrafter"/>
</dbReference>
<dbReference type="PANTHER" id="PTHR30055">
    <property type="entry name" value="HTH-TYPE TRANSCRIPTIONAL REGULATOR RUTR"/>
    <property type="match status" value="1"/>
</dbReference>
<reference evidence="7 8" key="1">
    <citation type="submission" date="2019-06" db="EMBL/GenBank/DDBJ databases">
        <title>Whole genome shotgun sequence of Cellulomonas uda NBRC 3747.</title>
        <authorList>
            <person name="Hosoyama A."/>
            <person name="Uohara A."/>
            <person name="Ohji S."/>
            <person name="Ichikawa N."/>
        </authorList>
    </citation>
    <scope>NUCLEOTIDE SEQUENCE [LARGE SCALE GENOMIC DNA]</scope>
    <source>
        <strain evidence="7 8">NBRC 3747</strain>
    </source>
</reference>
<evidence type="ECO:0000256" key="1">
    <source>
        <dbReference type="ARBA" id="ARBA00023015"/>
    </source>
</evidence>
<dbReference type="InterPro" id="IPR001647">
    <property type="entry name" value="HTH_TetR"/>
</dbReference>
<evidence type="ECO:0000313" key="8">
    <source>
        <dbReference type="Proteomes" id="UP000315842"/>
    </source>
</evidence>
<dbReference type="Proteomes" id="UP000315842">
    <property type="component" value="Unassembled WGS sequence"/>
</dbReference>
<evidence type="ECO:0000256" key="5">
    <source>
        <dbReference type="SAM" id="MobiDB-lite"/>
    </source>
</evidence>
<evidence type="ECO:0000259" key="6">
    <source>
        <dbReference type="PROSITE" id="PS50977"/>
    </source>
</evidence>
<organism evidence="7 8">
    <name type="scientific">Cellulomonas uda</name>
    <dbReference type="NCBI Taxonomy" id="1714"/>
    <lineage>
        <taxon>Bacteria</taxon>
        <taxon>Bacillati</taxon>
        <taxon>Actinomycetota</taxon>
        <taxon>Actinomycetes</taxon>
        <taxon>Micrococcales</taxon>
        <taxon>Cellulomonadaceae</taxon>
        <taxon>Cellulomonas</taxon>
    </lineage>
</organism>
<keyword evidence="8" id="KW-1185">Reference proteome</keyword>
<feature type="compositionally biased region" description="Low complexity" evidence="5">
    <location>
        <begin position="16"/>
        <end position="33"/>
    </location>
</feature>
<dbReference type="PANTHER" id="PTHR30055:SF234">
    <property type="entry name" value="HTH-TYPE TRANSCRIPTIONAL REGULATOR BETI"/>
    <property type="match status" value="1"/>
</dbReference>
<dbReference type="GO" id="GO:0000976">
    <property type="term" value="F:transcription cis-regulatory region binding"/>
    <property type="evidence" value="ECO:0007669"/>
    <property type="project" value="TreeGrafter"/>
</dbReference>
<gene>
    <name evidence="7" type="ORF">CUD01_06740</name>
</gene>
<name>A0A4Y3KBL2_CELUD</name>
<dbReference type="Gene3D" id="1.10.357.10">
    <property type="entry name" value="Tetracycline Repressor, domain 2"/>
    <property type="match status" value="1"/>
</dbReference>